<dbReference type="InterPro" id="IPR036291">
    <property type="entry name" value="NAD(P)-bd_dom_sf"/>
</dbReference>
<proteinExistence type="predicted"/>
<dbReference type="InterPro" id="IPR052711">
    <property type="entry name" value="Zinc_ADH-like"/>
</dbReference>
<dbReference type="SUPFAM" id="SSF50129">
    <property type="entry name" value="GroES-like"/>
    <property type="match status" value="1"/>
</dbReference>
<gene>
    <name evidence="3" type="ORF">CEP52_007206</name>
</gene>
<protein>
    <recommendedName>
        <fullName evidence="2">Enoyl reductase (ER) domain-containing protein</fullName>
    </recommendedName>
</protein>
<dbReference type="STRING" id="1325735.A0A428TP09"/>
<dbReference type="Gene3D" id="3.40.50.720">
    <property type="entry name" value="NAD(P)-binding Rossmann-like Domain"/>
    <property type="match status" value="1"/>
</dbReference>
<dbReference type="CDD" id="cd08276">
    <property type="entry name" value="MDR7"/>
    <property type="match status" value="1"/>
</dbReference>
<dbReference type="PANTHER" id="PTHR45033">
    <property type="match status" value="1"/>
</dbReference>
<evidence type="ECO:0000313" key="3">
    <source>
        <dbReference type="EMBL" id="RSM03800.1"/>
    </source>
</evidence>
<feature type="compositionally biased region" description="Polar residues" evidence="1">
    <location>
        <begin position="24"/>
        <end position="35"/>
    </location>
</feature>
<dbReference type="EMBL" id="NKCK01000064">
    <property type="protein sequence ID" value="RSM03800.1"/>
    <property type="molecule type" value="Genomic_DNA"/>
</dbReference>
<evidence type="ECO:0000259" key="2">
    <source>
        <dbReference type="SMART" id="SM00829"/>
    </source>
</evidence>
<evidence type="ECO:0000313" key="4">
    <source>
        <dbReference type="Proteomes" id="UP000287144"/>
    </source>
</evidence>
<comment type="caution">
    <text evidence="3">The sequence shown here is derived from an EMBL/GenBank/DDBJ whole genome shotgun (WGS) entry which is preliminary data.</text>
</comment>
<dbReference type="InterPro" id="IPR011032">
    <property type="entry name" value="GroES-like_sf"/>
</dbReference>
<evidence type="ECO:0000256" key="1">
    <source>
        <dbReference type="SAM" id="MobiDB-lite"/>
    </source>
</evidence>
<keyword evidence="4" id="KW-1185">Reference proteome</keyword>
<dbReference type="Pfam" id="PF00107">
    <property type="entry name" value="ADH_zinc_N"/>
    <property type="match status" value="1"/>
</dbReference>
<dbReference type="Gene3D" id="3.90.180.10">
    <property type="entry name" value="Medium-chain alcohol dehydrogenases, catalytic domain"/>
    <property type="match status" value="1"/>
</dbReference>
<feature type="domain" description="Enoyl reductase (ER)" evidence="2">
    <location>
        <begin position="45"/>
        <end position="367"/>
    </location>
</feature>
<sequence>MPSQSTPQNSPQILLFPPMHLQSNFYGTHGFSPNQSEEHARKASKPPSSTKKNVPVPSQAELGPNEVLVKIHAASLNYRELVIAGPMGVNGPITPPVVPGCDGAGTVEAVGSSVKGFKPGDRVVTNFDPSIPDDAFSTVAQVPTMLGQGTDGTLRSIGVFPEGALVHAPKSLDWLQAATLTVTWTTAWNSLFGLKVQGTGGVSIAALQLATAVGATVVASTSSDEKAAKLKELGAKHVVNYRTNPDGWGKEARALAPEGRGFDIVIDIGGNETLTHSLQAVRTDGVVMIIGGVGADAETVPMFATLLHTCIARGILGGSRNQFKELVRFIDEKKIKPVIDDVVFELADAKDAYRRLKEKKHFAKVVIRVDH</sequence>
<dbReference type="Proteomes" id="UP000287144">
    <property type="component" value="Unassembled WGS sequence"/>
</dbReference>
<organism evidence="3 4">
    <name type="scientific">Fusarium oligoseptatum</name>
    <dbReference type="NCBI Taxonomy" id="2604345"/>
    <lineage>
        <taxon>Eukaryota</taxon>
        <taxon>Fungi</taxon>
        <taxon>Dikarya</taxon>
        <taxon>Ascomycota</taxon>
        <taxon>Pezizomycotina</taxon>
        <taxon>Sordariomycetes</taxon>
        <taxon>Hypocreomycetidae</taxon>
        <taxon>Hypocreales</taxon>
        <taxon>Nectriaceae</taxon>
        <taxon>Fusarium</taxon>
        <taxon>Fusarium solani species complex</taxon>
    </lineage>
</organism>
<dbReference type="AlphaFoldDB" id="A0A428TP09"/>
<accession>A0A428TP09</accession>
<dbReference type="SMART" id="SM00829">
    <property type="entry name" value="PKS_ER"/>
    <property type="match status" value="1"/>
</dbReference>
<dbReference type="SUPFAM" id="SSF51735">
    <property type="entry name" value="NAD(P)-binding Rossmann-fold domains"/>
    <property type="match status" value="1"/>
</dbReference>
<feature type="region of interest" description="Disordered" evidence="1">
    <location>
        <begin position="24"/>
        <end position="59"/>
    </location>
</feature>
<dbReference type="InterPro" id="IPR013149">
    <property type="entry name" value="ADH-like_C"/>
</dbReference>
<reference evidence="3 4" key="1">
    <citation type="submission" date="2017-06" db="EMBL/GenBank/DDBJ databases">
        <title>Comparative genomic analysis of Ambrosia Fusariam Clade fungi.</title>
        <authorList>
            <person name="Stajich J.E."/>
            <person name="Carrillo J."/>
            <person name="Kijimoto T."/>
            <person name="Eskalen A."/>
            <person name="O'Donnell K."/>
            <person name="Kasson M."/>
        </authorList>
    </citation>
    <scope>NUCLEOTIDE SEQUENCE [LARGE SCALE GENOMIC DNA]</scope>
    <source>
        <strain evidence="3 4">NRRL62579</strain>
    </source>
</reference>
<name>A0A428TP09_9HYPO</name>
<dbReference type="InterPro" id="IPR020843">
    <property type="entry name" value="ER"/>
</dbReference>
<dbReference type="InterPro" id="IPR013154">
    <property type="entry name" value="ADH-like_N"/>
</dbReference>
<dbReference type="Pfam" id="PF08240">
    <property type="entry name" value="ADH_N"/>
    <property type="match status" value="1"/>
</dbReference>
<dbReference type="PANTHER" id="PTHR45033:SF2">
    <property type="entry name" value="ZINC-TYPE ALCOHOL DEHYDROGENASE-LIKE PROTEIN C1773.06C"/>
    <property type="match status" value="1"/>
</dbReference>
<dbReference type="GO" id="GO:0016491">
    <property type="term" value="F:oxidoreductase activity"/>
    <property type="evidence" value="ECO:0007669"/>
    <property type="project" value="InterPro"/>
</dbReference>